<dbReference type="STRING" id="5514.A0A395SAV7"/>
<evidence type="ECO:0000256" key="10">
    <source>
        <dbReference type="ARBA" id="ARBA00023242"/>
    </source>
</evidence>
<dbReference type="GO" id="GO:0008270">
    <property type="term" value="F:zinc ion binding"/>
    <property type="evidence" value="ECO:0007669"/>
    <property type="project" value="InterPro"/>
</dbReference>
<keyword evidence="15" id="KW-0808">Transferase</keyword>
<dbReference type="PANTHER" id="PTHR47338">
    <property type="entry name" value="ZN(II)2CYS6 TRANSCRIPTION FACTOR (EUROFUNG)-RELATED"/>
    <property type="match status" value="1"/>
</dbReference>
<dbReference type="PROSITE" id="PS00463">
    <property type="entry name" value="ZN2_CY6_FUNGAL_1"/>
    <property type="match status" value="1"/>
</dbReference>
<evidence type="ECO:0000313" key="16">
    <source>
        <dbReference type="Proteomes" id="UP000266152"/>
    </source>
</evidence>
<keyword evidence="4 13" id="KW-0812">Transmembrane</keyword>
<feature type="coiled-coil region" evidence="11">
    <location>
        <begin position="451"/>
        <end position="559"/>
    </location>
</feature>
<dbReference type="Pfam" id="PF04117">
    <property type="entry name" value="Mpv17_PMP22"/>
    <property type="match status" value="1"/>
</dbReference>
<feature type="region of interest" description="Disordered" evidence="12">
    <location>
        <begin position="1456"/>
        <end position="1490"/>
    </location>
</feature>
<keyword evidence="5" id="KW-0479">Metal-binding</keyword>
<keyword evidence="8 13" id="KW-0472">Membrane</keyword>
<evidence type="ECO:0000256" key="5">
    <source>
        <dbReference type="ARBA" id="ARBA00022723"/>
    </source>
</evidence>
<dbReference type="EMBL" id="PXOF01000060">
    <property type="protein sequence ID" value="RGP69480.1"/>
    <property type="molecule type" value="Genomic_DNA"/>
</dbReference>
<name>A0A395SAV7_FUSSP</name>
<dbReference type="PROSITE" id="PS50048">
    <property type="entry name" value="ZN2_CY6_FUNGAL_2"/>
    <property type="match status" value="1"/>
</dbReference>
<dbReference type="GO" id="GO:0003677">
    <property type="term" value="F:DNA binding"/>
    <property type="evidence" value="ECO:0007669"/>
    <property type="project" value="InterPro"/>
</dbReference>
<evidence type="ECO:0000313" key="15">
    <source>
        <dbReference type="EMBL" id="RGP69480.1"/>
    </source>
</evidence>
<evidence type="ECO:0000256" key="2">
    <source>
        <dbReference type="ARBA" id="ARBA00004141"/>
    </source>
</evidence>
<feature type="region of interest" description="Disordered" evidence="12">
    <location>
        <begin position="1"/>
        <end position="90"/>
    </location>
</feature>
<dbReference type="CDD" id="cd00067">
    <property type="entry name" value="GAL4"/>
    <property type="match status" value="1"/>
</dbReference>
<comment type="caution">
    <text evidence="15">The sequence shown here is derived from an EMBL/GenBank/DDBJ whole genome shotgun (WGS) entry which is preliminary data.</text>
</comment>
<dbReference type="PANTHER" id="PTHR47338:SF5">
    <property type="entry name" value="ZN(II)2CYS6 TRANSCRIPTION FACTOR (EUROFUNG)"/>
    <property type="match status" value="1"/>
</dbReference>
<organism evidence="15 16">
    <name type="scientific">Fusarium sporotrichioides</name>
    <dbReference type="NCBI Taxonomy" id="5514"/>
    <lineage>
        <taxon>Eukaryota</taxon>
        <taxon>Fungi</taxon>
        <taxon>Dikarya</taxon>
        <taxon>Ascomycota</taxon>
        <taxon>Pezizomycotina</taxon>
        <taxon>Sordariomycetes</taxon>
        <taxon>Hypocreomycetidae</taxon>
        <taxon>Hypocreales</taxon>
        <taxon>Nectriaceae</taxon>
        <taxon>Fusarium</taxon>
    </lineage>
</organism>
<comment type="subcellular location">
    <subcellularLocation>
        <location evidence="2">Membrane</location>
        <topology evidence="2">Multi-pass membrane protein</topology>
    </subcellularLocation>
    <subcellularLocation>
        <location evidence="1">Nucleus</location>
    </subcellularLocation>
</comment>
<evidence type="ECO:0000256" key="11">
    <source>
        <dbReference type="SAM" id="Coils"/>
    </source>
</evidence>
<feature type="region of interest" description="Disordered" evidence="12">
    <location>
        <begin position="649"/>
        <end position="678"/>
    </location>
</feature>
<dbReference type="Proteomes" id="UP000266152">
    <property type="component" value="Unassembled WGS sequence"/>
</dbReference>
<keyword evidence="11" id="KW-0175">Coiled coil</keyword>
<dbReference type="GO" id="GO:0005634">
    <property type="term" value="C:nucleus"/>
    <property type="evidence" value="ECO:0007669"/>
    <property type="project" value="UniProtKB-SubCell"/>
</dbReference>
<accession>A0A395SAV7</accession>
<dbReference type="InterPro" id="IPR007248">
    <property type="entry name" value="Mpv17_PMP22"/>
</dbReference>
<dbReference type="Pfam" id="PF00172">
    <property type="entry name" value="Zn_clus"/>
    <property type="match status" value="1"/>
</dbReference>
<evidence type="ECO:0000256" key="3">
    <source>
        <dbReference type="ARBA" id="ARBA00006824"/>
    </source>
</evidence>
<keyword evidence="16" id="KW-1185">Reference proteome</keyword>
<evidence type="ECO:0000256" key="13">
    <source>
        <dbReference type="SAM" id="Phobius"/>
    </source>
</evidence>
<dbReference type="InterPro" id="IPR036864">
    <property type="entry name" value="Zn2-C6_fun-type_DNA-bd_sf"/>
</dbReference>
<keyword evidence="10" id="KW-0539">Nucleus</keyword>
<evidence type="ECO:0000256" key="7">
    <source>
        <dbReference type="ARBA" id="ARBA00023015"/>
    </source>
</evidence>
<evidence type="ECO:0000256" key="9">
    <source>
        <dbReference type="ARBA" id="ARBA00023163"/>
    </source>
</evidence>
<feature type="coiled-coil region" evidence="11">
    <location>
        <begin position="125"/>
        <end position="188"/>
    </location>
</feature>
<dbReference type="InterPro" id="IPR007219">
    <property type="entry name" value="XnlR_reg_dom"/>
</dbReference>
<feature type="domain" description="Zn(2)-C6 fungal-type" evidence="14">
    <location>
        <begin position="912"/>
        <end position="943"/>
    </location>
</feature>
<protein>
    <submittedName>
        <fullName evidence="15">Glycolipid 2-alpha-mannosyltransferase</fullName>
    </submittedName>
</protein>
<evidence type="ECO:0000256" key="6">
    <source>
        <dbReference type="ARBA" id="ARBA00022989"/>
    </source>
</evidence>
<dbReference type="GO" id="GO:0016020">
    <property type="term" value="C:membrane"/>
    <property type="evidence" value="ECO:0007669"/>
    <property type="project" value="UniProtKB-SubCell"/>
</dbReference>
<feature type="transmembrane region" description="Helical" evidence="13">
    <location>
        <begin position="1272"/>
        <end position="1293"/>
    </location>
</feature>
<dbReference type="SUPFAM" id="SSF57701">
    <property type="entry name" value="Zn2/Cys6 DNA-binding domain"/>
    <property type="match status" value="1"/>
</dbReference>
<feature type="compositionally biased region" description="Polar residues" evidence="12">
    <location>
        <begin position="1474"/>
        <end position="1490"/>
    </location>
</feature>
<keyword evidence="9" id="KW-0804">Transcription</keyword>
<proteinExistence type="inferred from homology"/>
<dbReference type="Pfam" id="PF04082">
    <property type="entry name" value="Fungal_trans"/>
    <property type="match status" value="1"/>
</dbReference>
<feature type="transmembrane region" description="Helical" evidence="13">
    <location>
        <begin position="1340"/>
        <end position="1364"/>
    </location>
</feature>
<keyword evidence="15" id="KW-0328">Glycosyltransferase</keyword>
<comment type="similarity">
    <text evidence="3">Belongs to the peroxisomal membrane protein PXMP2/4 family.</text>
</comment>
<dbReference type="Gene3D" id="4.10.240.10">
    <property type="entry name" value="Zn(2)-C6 fungal-type DNA-binding domain"/>
    <property type="match status" value="1"/>
</dbReference>
<dbReference type="SMART" id="SM00906">
    <property type="entry name" value="Fungal_trans"/>
    <property type="match status" value="1"/>
</dbReference>
<dbReference type="GO" id="GO:0006351">
    <property type="term" value="P:DNA-templated transcription"/>
    <property type="evidence" value="ECO:0007669"/>
    <property type="project" value="InterPro"/>
</dbReference>
<dbReference type="InterPro" id="IPR050815">
    <property type="entry name" value="TF_fung"/>
</dbReference>
<dbReference type="InterPro" id="IPR001138">
    <property type="entry name" value="Zn2Cys6_DnaBD"/>
</dbReference>
<feature type="compositionally biased region" description="Polar residues" evidence="12">
    <location>
        <begin position="74"/>
        <end position="85"/>
    </location>
</feature>
<evidence type="ECO:0000256" key="4">
    <source>
        <dbReference type="ARBA" id="ARBA00022692"/>
    </source>
</evidence>
<evidence type="ECO:0000256" key="12">
    <source>
        <dbReference type="SAM" id="MobiDB-lite"/>
    </source>
</evidence>
<gene>
    <name evidence="15" type="ORF">FSPOR_4584</name>
</gene>
<keyword evidence="7" id="KW-0805">Transcription regulation</keyword>
<dbReference type="GO" id="GO:0000981">
    <property type="term" value="F:DNA-binding transcription factor activity, RNA polymerase II-specific"/>
    <property type="evidence" value="ECO:0007669"/>
    <property type="project" value="InterPro"/>
</dbReference>
<sequence>MEDLNLPIAVRRSRRSSIKPEPSDIPSSPMPAKTPRTVSRRKVRFSEPGVSSGLTPMVGRFSVATPKRRRHSSAPVTTTPSTNRSVPALPESGDVTFLPLRQVLDGRVQRRIRRNGLSEEMNVIQQEKRRRSIEAKEEIEKLRDQLKARDREIYELQNATIVIDTGRIWDLEKQIEDLQDELTKRSGRSLSDKRGYNWTLSAREKFSPEYMDMDETEFGEETMAQLVCSTPSRARAREGASTSFMDMTPPATSPTIPGTPMSWNPISSTLSAGVQACFPDPQQQQLEEEVSSLQLEVTKLTDTLESYKSLSGRLSNKLSKFAPAVGSESTSSHHHLEAQIDAMLRTMSDRACALQQLTTNITKLGFHGSDASDMITSLASGFRAARLELEYLTPGEITLPLSSHGAEVLDLMLTRLRDMAKRAKEDEDAIDEYHEIEQSLRKQLDARVTVMDGLKAEMNKAEKLMSDKIARIRELEVANTRLKGAVDGYVRDISELENLVEQMERDAHDAEDEYHVQLEVKRKVLSRKEDSIAELEKRLSEALQRSADLQREVKEVQETKMRDVAELNKRHGAALAAGDASVVKYRGEIDRVNASLRAAHETICSLRVENGGLKSQMEEERTKAKAVIDSMKEELQRVVQMSQEFLTPKTKALKSADSESEPGSGSSSSTSSKKVEEAVPVPSTVAPLPLWQRLGPLTTAARAYARAQSKNPLRTQVATAVVIYIAADLSAQYVSGNEYDPKRTLRNAVIGGVAAIPNFKWFIFLSHHFNYSSRLLSIATKVAVGQIVFTPIFNTYFFGAQALLSGENIWGTIERVKDTVPTSIVNSCKLWPMVTAFSFTFLSIDWRPLFHGVVAVGWQTYLSFLNRQAEMKERLRHQGKTEDVKTVGFATLNLRNRKPLPIPIPTMKKSIACGACRSSKRKCIHSGGPPCTRCRDRGDECIFPPKGTSFIFRRSRLERLSADNRDNEGLRADPNVTRAANLATTDPFGFLTDEVKNSYLRCSYKWSFHHIPNLLIAIRERRLDPLLIWAMLAITVRFSQAAPPGYSTQVEASNTFAAHARTQVLSLVDQPTVHRAQVLLMLTGHSWGAGEGRRAWVYLGMAVRMAQVLGLFEELPPATTRDEFIEAEERRRTAWTCFLMDSLLSGGKGRDRMLSADNMRIQLPCDSESFNFGQVVVCERLDGSVADGVGTAMGIRVKGNLGIVAYSMRVADVWGAVAKWACTRHDNNVPPWQPQSDFQMLLGRLEVWKSSLPDRLRYELFLLRAHSVSNQGQAYCYMHCIYFMSVIFLYRSYLPEVEMQRARIGDKDWDQWSTWSSKELVQVAKQVCDMLQEIRAFGLYFLRGLVPWIGFTIYTAVGTMLYFYHFPNPGDTPLDIDKRREHIVEGLLFLKDMRQAWPMADTWVRFTTSTDGADVNWRQREKIKAMQIFYSNIKTDGDLAVTPSERREMRNAIIDYGALQPDPVRQPDTESTDEQSATDGENDQATTSTSAEFITDPMNFIAPADIDLFDTDFAFGSNMYATFADATQGFWESFPGSMDIQGDMNFDH</sequence>
<evidence type="ECO:0000256" key="1">
    <source>
        <dbReference type="ARBA" id="ARBA00004123"/>
    </source>
</evidence>
<feature type="compositionally biased region" description="Low complexity" evidence="12">
    <location>
        <begin position="661"/>
        <end position="672"/>
    </location>
</feature>
<dbReference type="GO" id="GO:0016757">
    <property type="term" value="F:glycosyltransferase activity"/>
    <property type="evidence" value="ECO:0007669"/>
    <property type="project" value="UniProtKB-KW"/>
</dbReference>
<evidence type="ECO:0000259" key="14">
    <source>
        <dbReference type="PROSITE" id="PS50048"/>
    </source>
</evidence>
<reference evidence="15 16" key="1">
    <citation type="journal article" date="2018" name="PLoS Pathog.">
        <title>Evolution of structural diversity of trichothecenes, a family of toxins produced by plant pathogenic and entomopathogenic fungi.</title>
        <authorList>
            <person name="Proctor R.H."/>
            <person name="McCormick S.P."/>
            <person name="Kim H.S."/>
            <person name="Cardoza R.E."/>
            <person name="Stanley A.M."/>
            <person name="Lindo L."/>
            <person name="Kelly A."/>
            <person name="Brown D.W."/>
            <person name="Lee T."/>
            <person name="Vaughan M.M."/>
            <person name="Alexander N.J."/>
            <person name="Busman M."/>
            <person name="Gutierrez S."/>
        </authorList>
    </citation>
    <scope>NUCLEOTIDE SEQUENCE [LARGE SCALE GENOMIC DNA]</scope>
    <source>
        <strain evidence="15 16">NRRL 3299</strain>
    </source>
</reference>
<keyword evidence="6 13" id="KW-1133">Transmembrane helix</keyword>
<evidence type="ECO:0000256" key="8">
    <source>
        <dbReference type="ARBA" id="ARBA00023136"/>
    </source>
</evidence>
<dbReference type="CDD" id="cd12148">
    <property type="entry name" value="fungal_TF_MHR"/>
    <property type="match status" value="1"/>
</dbReference>